<protein>
    <submittedName>
        <fullName evidence="4">Uncharacterized protein LOC113464564</fullName>
    </submittedName>
</protein>
<keyword evidence="2" id="KW-0812">Transmembrane</keyword>
<evidence type="ECO:0000313" key="4">
    <source>
        <dbReference type="RefSeq" id="XP_026670758.1"/>
    </source>
</evidence>
<reference evidence="4" key="1">
    <citation type="submission" date="2025-08" db="UniProtKB">
        <authorList>
            <consortium name="RefSeq"/>
        </authorList>
    </citation>
    <scope>IDENTIFICATION</scope>
    <source>
        <tissue evidence="4">Whole body</tissue>
    </source>
</reference>
<accession>A0AAJ7S4G6</accession>
<feature type="transmembrane region" description="Helical" evidence="2">
    <location>
        <begin position="138"/>
        <end position="160"/>
    </location>
</feature>
<keyword evidence="2" id="KW-1133">Transmembrane helix</keyword>
<sequence>MRVQGESAVLFSRHEPKKKKWNLHWNDVANGWKRKYYGQSERKKADSGGTIDKENRGGRTERIASFTPKNDSPSVNEDTPGELDKEDDVELAKTGFYRSGERFGRQCGGTKKIDDRFRSMMLTQISPQSFRIVDAANVPGPLSLVIMATAFIASAGMTLLNSRMHDVSTIQ</sequence>
<dbReference type="GeneID" id="113464564"/>
<proteinExistence type="predicted"/>
<evidence type="ECO:0000256" key="1">
    <source>
        <dbReference type="SAM" id="MobiDB-lite"/>
    </source>
</evidence>
<feature type="compositionally biased region" description="Polar residues" evidence="1">
    <location>
        <begin position="67"/>
        <end position="77"/>
    </location>
</feature>
<organism evidence="3 4">
    <name type="scientific">Ceratina calcarata</name>
    <dbReference type="NCBI Taxonomy" id="156304"/>
    <lineage>
        <taxon>Eukaryota</taxon>
        <taxon>Metazoa</taxon>
        <taxon>Ecdysozoa</taxon>
        <taxon>Arthropoda</taxon>
        <taxon>Hexapoda</taxon>
        <taxon>Insecta</taxon>
        <taxon>Pterygota</taxon>
        <taxon>Neoptera</taxon>
        <taxon>Endopterygota</taxon>
        <taxon>Hymenoptera</taxon>
        <taxon>Apocrita</taxon>
        <taxon>Aculeata</taxon>
        <taxon>Apoidea</taxon>
        <taxon>Anthophila</taxon>
        <taxon>Apidae</taxon>
        <taxon>Ceratina</taxon>
        <taxon>Zadontomerus</taxon>
    </lineage>
</organism>
<gene>
    <name evidence="4" type="primary">LOC113464564</name>
</gene>
<feature type="compositionally biased region" description="Basic and acidic residues" evidence="1">
    <location>
        <begin position="40"/>
        <end position="62"/>
    </location>
</feature>
<dbReference type="Proteomes" id="UP000694925">
    <property type="component" value="Unplaced"/>
</dbReference>
<dbReference type="AlphaFoldDB" id="A0AAJ7S4G6"/>
<name>A0AAJ7S4G6_9HYME</name>
<evidence type="ECO:0000313" key="3">
    <source>
        <dbReference type="Proteomes" id="UP000694925"/>
    </source>
</evidence>
<feature type="region of interest" description="Disordered" evidence="1">
    <location>
        <begin position="39"/>
        <end position="86"/>
    </location>
</feature>
<dbReference type="RefSeq" id="XP_026670758.1">
    <property type="nucleotide sequence ID" value="XM_026814957.1"/>
</dbReference>
<evidence type="ECO:0000256" key="2">
    <source>
        <dbReference type="SAM" id="Phobius"/>
    </source>
</evidence>
<dbReference type="KEGG" id="ccal:113464564"/>
<keyword evidence="3" id="KW-1185">Reference proteome</keyword>
<keyword evidence="2" id="KW-0472">Membrane</keyword>